<dbReference type="Proteomes" id="UP000681722">
    <property type="component" value="Unassembled WGS sequence"/>
</dbReference>
<evidence type="ECO:0000313" key="4">
    <source>
        <dbReference type="EMBL" id="CAF3699942.1"/>
    </source>
</evidence>
<accession>A0A814AUW7</accession>
<dbReference type="Proteomes" id="UP000663829">
    <property type="component" value="Unassembled WGS sequence"/>
</dbReference>
<evidence type="ECO:0000313" key="1">
    <source>
        <dbReference type="EMBL" id="CAF0787392.1"/>
    </source>
</evidence>
<comment type="caution">
    <text evidence="2">The sequence shown here is derived from an EMBL/GenBank/DDBJ whole genome shotgun (WGS) entry which is preliminary data.</text>
</comment>
<dbReference type="EMBL" id="CAJOBC010001808">
    <property type="protein sequence ID" value="CAF3699942.1"/>
    <property type="molecule type" value="Genomic_DNA"/>
</dbReference>
<name>A0A814AUW7_9BILA</name>
<dbReference type="Gene3D" id="3.30.360.30">
    <property type="entry name" value="homospermidine synthase like"/>
    <property type="match status" value="1"/>
</dbReference>
<dbReference type="InterPro" id="IPR023181">
    <property type="entry name" value="Homospermid_syn-like_C"/>
</dbReference>
<evidence type="ECO:0000313" key="3">
    <source>
        <dbReference type="EMBL" id="CAF3569752.1"/>
    </source>
</evidence>
<sequence>MNTWVKSWVPSGDIIGMLSRHDETFGIAKCLSAYQNDKLVYHPTVLFAYLPCDSAINSLHEYRMHDYELQPKQRTISNDIIRGTDEMGVMLMGHDLKAWWVGSLLNIEETRRLITEQNATTLQVAIAVVAATLYCINHPQLGLCLPDDLDFEEILEISRPYLGKFVSQQVDWSPNQTSSSIKLQLETKDEWQFSSFRISFSKT</sequence>
<gene>
    <name evidence="2" type="ORF">GPM918_LOCUS9625</name>
    <name evidence="1" type="ORF">OVA965_LOCUS3951</name>
    <name evidence="4" type="ORF">SRO942_LOCUS9630</name>
    <name evidence="3" type="ORF">TMI583_LOCUS3949</name>
</gene>
<dbReference type="EMBL" id="CAJOBA010000999">
    <property type="protein sequence ID" value="CAF3569752.1"/>
    <property type="molecule type" value="Genomic_DNA"/>
</dbReference>
<organism evidence="2 5">
    <name type="scientific">Didymodactylos carnosus</name>
    <dbReference type="NCBI Taxonomy" id="1234261"/>
    <lineage>
        <taxon>Eukaryota</taxon>
        <taxon>Metazoa</taxon>
        <taxon>Spiralia</taxon>
        <taxon>Gnathifera</taxon>
        <taxon>Rotifera</taxon>
        <taxon>Eurotatoria</taxon>
        <taxon>Bdelloidea</taxon>
        <taxon>Philodinida</taxon>
        <taxon>Philodinidae</taxon>
        <taxon>Didymodactylos</taxon>
    </lineage>
</organism>
<dbReference type="AlphaFoldDB" id="A0A814AUW7"/>
<dbReference type="EMBL" id="CAJNOK010000999">
    <property type="protein sequence ID" value="CAF0787392.1"/>
    <property type="molecule type" value="Genomic_DNA"/>
</dbReference>
<reference evidence="2" key="1">
    <citation type="submission" date="2021-02" db="EMBL/GenBank/DDBJ databases">
        <authorList>
            <person name="Nowell W R."/>
        </authorList>
    </citation>
    <scope>NUCLEOTIDE SEQUENCE</scope>
</reference>
<dbReference type="Proteomes" id="UP000677228">
    <property type="component" value="Unassembled WGS sequence"/>
</dbReference>
<dbReference type="OrthoDB" id="2151234at2759"/>
<evidence type="ECO:0000313" key="2">
    <source>
        <dbReference type="EMBL" id="CAF0920499.1"/>
    </source>
</evidence>
<dbReference type="Proteomes" id="UP000682733">
    <property type="component" value="Unassembled WGS sequence"/>
</dbReference>
<dbReference type="EMBL" id="CAJNOQ010001807">
    <property type="protein sequence ID" value="CAF0920499.1"/>
    <property type="molecule type" value="Genomic_DNA"/>
</dbReference>
<proteinExistence type="predicted"/>
<protein>
    <submittedName>
        <fullName evidence="2">Uncharacterized protein</fullName>
    </submittedName>
</protein>
<evidence type="ECO:0000313" key="5">
    <source>
        <dbReference type="Proteomes" id="UP000663829"/>
    </source>
</evidence>
<keyword evidence="5" id="KW-1185">Reference proteome</keyword>